<evidence type="ECO:0000256" key="6">
    <source>
        <dbReference type="ARBA" id="ARBA00023033"/>
    </source>
</evidence>
<evidence type="ECO:0000256" key="1">
    <source>
        <dbReference type="ARBA" id="ARBA00010617"/>
    </source>
</evidence>
<evidence type="ECO:0000256" key="3">
    <source>
        <dbReference type="ARBA" id="ARBA00022723"/>
    </source>
</evidence>
<proteinExistence type="inferred from homology"/>
<organism evidence="9 10">
    <name type="scientific">Volvox reticuliferus</name>
    <dbReference type="NCBI Taxonomy" id="1737510"/>
    <lineage>
        <taxon>Eukaryota</taxon>
        <taxon>Viridiplantae</taxon>
        <taxon>Chlorophyta</taxon>
        <taxon>core chlorophytes</taxon>
        <taxon>Chlorophyceae</taxon>
        <taxon>CS clade</taxon>
        <taxon>Chlamydomonadales</taxon>
        <taxon>Volvocaceae</taxon>
        <taxon>Volvox</taxon>
    </lineage>
</organism>
<dbReference type="Proteomes" id="UP000722791">
    <property type="component" value="Unassembled WGS sequence"/>
</dbReference>
<dbReference type="InterPro" id="IPR001128">
    <property type="entry name" value="Cyt_P450"/>
</dbReference>
<sequence>MALPLPSVSSSGAIHELSWTSKLAPRRFAAFASLSHPSNSSMQCVNQLATKQTFVVPAHGSHARSRLLPSAASAVDASNTAPTPIQKAAKCPFEKLATVISDVTLSTTATTAIAAGPSELHPIPGPPPLSLDALKDVSVIFLEGLHVAMLRFSEKYGPVCRFSNPASLNGATSWVFLNSPASIQHVCATNVRNYGRRYLPDIYTYVTHGKGILGSQDEYNARHRRLCSGPFRNRAQLQRFSNVVVERSQKLVEIWTEAAAAAVSGFEPASSPSSPLSSPSPSCSGGFITDVATQTQRLTLDIVGLVAFSHDFRQVEQVRRDIIGSAGDSRLLQDRVLWAVNTFGEVLAEIFITPLPLLRILDRVGFPQLRRLDEAVSIMRQAMLDVVQERRSALAAGLPGKDDLLQALLTARDDAGVGLSDEELWEDVHDIMGAGHETTATTTAALLYCISAHTDVRQRVEQELEEVLGGRDPSYDDLERMPYLQACAKEVMRLYPAIPVFPREALQGDVLPSGHAINAGDVVFMSSYALGRSPALWPDPLTFNPDRFSPEAEAAQHRFQWLPFGAGPRMCLGASFAQMSVCLMAATLLQRFRFTPLVPNTPLIPVAYDITVNFGPSGGLRMRVELRSGGVGGRAQ</sequence>
<dbReference type="GO" id="GO:0020037">
    <property type="term" value="F:heme binding"/>
    <property type="evidence" value="ECO:0007669"/>
    <property type="project" value="InterPro"/>
</dbReference>
<protein>
    <submittedName>
        <fullName evidence="9">Uncharacterized protein</fullName>
    </submittedName>
</protein>
<keyword evidence="3 7" id="KW-0479">Metal-binding</keyword>
<dbReference type="PANTHER" id="PTHR24291">
    <property type="entry name" value="CYTOCHROME P450 FAMILY 4"/>
    <property type="match status" value="1"/>
</dbReference>
<evidence type="ECO:0000256" key="5">
    <source>
        <dbReference type="ARBA" id="ARBA00023004"/>
    </source>
</evidence>
<dbReference type="AlphaFoldDB" id="A0A8J4C9B0"/>
<keyword evidence="5 7" id="KW-0408">Iron</keyword>
<dbReference type="GO" id="GO:0005506">
    <property type="term" value="F:iron ion binding"/>
    <property type="evidence" value="ECO:0007669"/>
    <property type="project" value="InterPro"/>
</dbReference>
<dbReference type="SUPFAM" id="SSF48264">
    <property type="entry name" value="Cytochrome P450"/>
    <property type="match status" value="1"/>
</dbReference>
<feature type="binding site" description="axial binding residue" evidence="7">
    <location>
        <position position="571"/>
    </location>
    <ligand>
        <name>heme</name>
        <dbReference type="ChEBI" id="CHEBI:30413"/>
    </ligand>
    <ligandPart>
        <name>Fe</name>
        <dbReference type="ChEBI" id="CHEBI:18248"/>
    </ligandPart>
</feature>
<comment type="cofactor">
    <cofactor evidence="7">
        <name>heme</name>
        <dbReference type="ChEBI" id="CHEBI:30413"/>
    </cofactor>
</comment>
<dbReference type="GO" id="GO:0016705">
    <property type="term" value="F:oxidoreductase activity, acting on paired donors, with incorporation or reduction of molecular oxygen"/>
    <property type="evidence" value="ECO:0007669"/>
    <property type="project" value="InterPro"/>
</dbReference>
<dbReference type="PRINTS" id="PR00385">
    <property type="entry name" value="P450"/>
</dbReference>
<dbReference type="PANTHER" id="PTHR24291:SF50">
    <property type="entry name" value="BIFUNCTIONAL ALBAFLAVENONE MONOOXYGENASE_TERPENE SYNTHASE"/>
    <property type="match status" value="1"/>
</dbReference>
<dbReference type="PROSITE" id="PS00086">
    <property type="entry name" value="CYTOCHROME_P450"/>
    <property type="match status" value="1"/>
</dbReference>
<keyword evidence="2 7" id="KW-0349">Heme</keyword>
<dbReference type="GO" id="GO:0004497">
    <property type="term" value="F:monooxygenase activity"/>
    <property type="evidence" value="ECO:0007669"/>
    <property type="project" value="UniProtKB-KW"/>
</dbReference>
<accession>A0A8J4C9B0</accession>
<evidence type="ECO:0000313" key="10">
    <source>
        <dbReference type="Proteomes" id="UP000722791"/>
    </source>
</evidence>
<dbReference type="EMBL" id="BNCQ01000012">
    <property type="protein sequence ID" value="GIM02823.1"/>
    <property type="molecule type" value="Genomic_DNA"/>
</dbReference>
<reference evidence="9" key="1">
    <citation type="journal article" date="2021" name="Proc. Natl. Acad. Sci. U.S.A.">
        <title>Three genomes in the algal genus Volvox reveal the fate of a haploid sex-determining region after a transition to homothallism.</title>
        <authorList>
            <person name="Yamamoto K."/>
            <person name="Hamaji T."/>
            <person name="Kawai-Toyooka H."/>
            <person name="Matsuzaki R."/>
            <person name="Takahashi F."/>
            <person name="Nishimura Y."/>
            <person name="Kawachi M."/>
            <person name="Noguchi H."/>
            <person name="Minakuchi Y."/>
            <person name="Umen J.G."/>
            <person name="Toyoda A."/>
            <person name="Nozaki H."/>
        </authorList>
    </citation>
    <scope>NUCLEOTIDE SEQUENCE</scope>
    <source>
        <strain evidence="9">NIES-3785</strain>
    </source>
</reference>
<evidence type="ECO:0000256" key="4">
    <source>
        <dbReference type="ARBA" id="ARBA00023002"/>
    </source>
</evidence>
<evidence type="ECO:0000256" key="2">
    <source>
        <dbReference type="ARBA" id="ARBA00022617"/>
    </source>
</evidence>
<evidence type="ECO:0000256" key="8">
    <source>
        <dbReference type="RuleBase" id="RU000461"/>
    </source>
</evidence>
<keyword evidence="4 8" id="KW-0560">Oxidoreductase</keyword>
<dbReference type="Pfam" id="PF00067">
    <property type="entry name" value="p450"/>
    <property type="match status" value="1"/>
</dbReference>
<dbReference type="PRINTS" id="PR00463">
    <property type="entry name" value="EP450I"/>
</dbReference>
<evidence type="ECO:0000256" key="7">
    <source>
        <dbReference type="PIRSR" id="PIRSR602401-1"/>
    </source>
</evidence>
<gene>
    <name evidence="9" type="ORF">Vretimale_7659</name>
</gene>
<dbReference type="Gene3D" id="1.10.630.10">
    <property type="entry name" value="Cytochrome P450"/>
    <property type="match status" value="1"/>
</dbReference>
<evidence type="ECO:0000313" key="9">
    <source>
        <dbReference type="EMBL" id="GIM02823.1"/>
    </source>
</evidence>
<dbReference type="OrthoDB" id="1470350at2759"/>
<dbReference type="InterPro" id="IPR036396">
    <property type="entry name" value="Cyt_P450_sf"/>
</dbReference>
<dbReference type="InterPro" id="IPR002401">
    <property type="entry name" value="Cyt_P450_E_grp-I"/>
</dbReference>
<dbReference type="InterPro" id="IPR017972">
    <property type="entry name" value="Cyt_P450_CS"/>
</dbReference>
<comment type="caution">
    <text evidence="9">The sequence shown here is derived from an EMBL/GenBank/DDBJ whole genome shotgun (WGS) entry which is preliminary data.</text>
</comment>
<name>A0A8J4C9B0_9CHLO</name>
<keyword evidence="6 8" id="KW-0503">Monooxygenase</keyword>
<dbReference type="InterPro" id="IPR050196">
    <property type="entry name" value="Cytochrome_P450_Monoox"/>
</dbReference>
<comment type="similarity">
    <text evidence="1 8">Belongs to the cytochrome P450 family.</text>
</comment>